<keyword evidence="5 9" id="KW-0418">Kinase</keyword>
<dbReference type="EMBL" id="CP119311">
    <property type="protein sequence ID" value="WEK36794.1"/>
    <property type="molecule type" value="Genomic_DNA"/>
</dbReference>
<dbReference type="GO" id="GO:0004721">
    <property type="term" value="F:phosphoprotein phosphatase activity"/>
    <property type="evidence" value="ECO:0007669"/>
    <property type="project" value="TreeGrafter"/>
</dbReference>
<dbReference type="InterPro" id="IPR050351">
    <property type="entry name" value="BphY/WalK/GraS-like"/>
</dbReference>
<dbReference type="InterPro" id="IPR003661">
    <property type="entry name" value="HisK_dim/P_dom"/>
</dbReference>
<evidence type="ECO:0000256" key="4">
    <source>
        <dbReference type="ARBA" id="ARBA00022679"/>
    </source>
</evidence>
<keyword evidence="6" id="KW-0902">Two-component regulatory system</keyword>
<dbReference type="SUPFAM" id="SSF47384">
    <property type="entry name" value="Homodimeric domain of signal transducing histidine kinase"/>
    <property type="match status" value="1"/>
</dbReference>
<keyword evidence="3" id="KW-0597">Phosphoprotein</keyword>
<evidence type="ECO:0000313" key="10">
    <source>
        <dbReference type="Proteomes" id="UP001220610"/>
    </source>
</evidence>
<dbReference type="Proteomes" id="UP001220610">
    <property type="component" value="Chromosome"/>
</dbReference>
<dbReference type="InterPro" id="IPR004358">
    <property type="entry name" value="Sig_transdc_His_kin-like_C"/>
</dbReference>
<evidence type="ECO:0000256" key="5">
    <source>
        <dbReference type="ARBA" id="ARBA00022777"/>
    </source>
</evidence>
<evidence type="ECO:0000259" key="8">
    <source>
        <dbReference type="PROSITE" id="PS50109"/>
    </source>
</evidence>
<dbReference type="EC" id="2.7.13.3" evidence="2"/>
<dbReference type="InterPro" id="IPR036097">
    <property type="entry name" value="HisK_dim/P_sf"/>
</dbReference>
<dbReference type="Pfam" id="PF00512">
    <property type="entry name" value="HisKA"/>
    <property type="match status" value="1"/>
</dbReference>
<dbReference type="InterPro" id="IPR036890">
    <property type="entry name" value="HATPase_C_sf"/>
</dbReference>
<reference evidence="9" key="1">
    <citation type="submission" date="2023-03" db="EMBL/GenBank/DDBJ databases">
        <title>Andean soil-derived lignocellulolytic bacterial consortium as a source of novel taxa and putative plastic-active enzymes.</title>
        <authorList>
            <person name="Diaz-Garcia L."/>
            <person name="Chuvochina M."/>
            <person name="Feuerriegel G."/>
            <person name="Bunk B."/>
            <person name="Sproer C."/>
            <person name="Streit W.R."/>
            <person name="Rodriguez L.M."/>
            <person name="Overmann J."/>
            <person name="Jimenez D.J."/>
        </authorList>
    </citation>
    <scope>NUCLEOTIDE SEQUENCE</scope>
    <source>
        <strain evidence="9">MAG 7</strain>
    </source>
</reference>
<evidence type="ECO:0000313" key="9">
    <source>
        <dbReference type="EMBL" id="WEK36794.1"/>
    </source>
</evidence>
<dbReference type="GO" id="GO:0000155">
    <property type="term" value="F:phosphorelay sensor kinase activity"/>
    <property type="evidence" value="ECO:0007669"/>
    <property type="project" value="InterPro"/>
</dbReference>
<dbReference type="AlphaFoldDB" id="A0AAJ5WVA8"/>
<proteinExistence type="predicted"/>
<keyword evidence="7" id="KW-0472">Membrane</keyword>
<dbReference type="SUPFAM" id="SSF55874">
    <property type="entry name" value="ATPase domain of HSP90 chaperone/DNA topoisomerase II/histidine kinase"/>
    <property type="match status" value="1"/>
</dbReference>
<dbReference type="GO" id="GO:0016036">
    <property type="term" value="P:cellular response to phosphate starvation"/>
    <property type="evidence" value="ECO:0007669"/>
    <property type="project" value="TreeGrafter"/>
</dbReference>
<feature type="transmembrane region" description="Helical" evidence="7">
    <location>
        <begin position="247"/>
        <end position="269"/>
    </location>
</feature>
<dbReference type="Gene3D" id="3.30.565.10">
    <property type="entry name" value="Histidine kinase-like ATPase, C-terminal domain"/>
    <property type="match status" value="1"/>
</dbReference>
<keyword evidence="7" id="KW-1133">Transmembrane helix</keyword>
<evidence type="ECO:0000256" key="1">
    <source>
        <dbReference type="ARBA" id="ARBA00000085"/>
    </source>
</evidence>
<protein>
    <recommendedName>
        <fullName evidence="2">histidine kinase</fullName>
        <ecNumber evidence="2">2.7.13.3</ecNumber>
    </recommendedName>
</protein>
<dbReference type="GO" id="GO:0005886">
    <property type="term" value="C:plasma membrane"/>
    <property type="evidence" value="ECO:0007669"/>
    <property type="project" value="TreeGrafter"/>
</dbReference>
<accession>A0AAJ5WVA8</accession>
<comment type="catalytic activity">
    <reaction evidence="1">
        <text>ATP + protein L-histidine = ADP + protein N-phospho-L-histidine.</text>
        <dbReference type="EC" id="2.7.13.3"/>
    </reaction>
</comment>
<evidence type="ECO:0000256" key="7">
    <source>
        <dbReference type="SAM" id="Phobius"/>
    </source>
</evidence>
<dbReference type="CDD" id="cd00075">
    <property type="entry name" value="HATPase"/>
    <property type="match status" value="1"/>
</dbReference>
<evidence type="ECO:0000256" key="2">
    <source>
        <dbReference type="ARBA" id="ARBA00012438"/>
    </source>
</evidence>
<dbReference type="PANTHER" id="PTHR45453">
    <property type="entry name" value="PHOSPHATE REGULON SENSOR PROTEIN PHOR"/>
    <property type="match status" value="1"/>
</dbReference>
<dbReference type="PROSITE" id="PS50109">
    <property type="entry name" value="HIS_KIN"/>
    <property type="match status" value="1"/>
</dbReference>
<evidence type="ECO:0000256" key="3">
    <source>
        <dbReference type="ARBA" id="ARBA00022553"/>
    </source>
</evidence>
<dbReference type="SMART" id="SM00387">
    <property type="entry name" value="HATPase_c"/>
    <property type="match status" value="1"/>
</dbReference>
<gene>
    <name evidence="9" type="ORF">P0Y53_04705</name>
</gene>
<feature type="domain" description="Histidine kinase" evidence="8">
    <location>
        <begin position="284"/>
        <end position="503"/>
    </location>
</feature>
<organism evidence="9 10">
    <name type="scientific">Candidatus Pseudobacter hemicellulosilyticus</name>
    <dbReference type="NCBI Taxonomy" id="3121375"/>
    <lineage>
        <taxon>Bacteria</taxon>
        <taxon>Pseudomonadati</taxon>
        <taxon>Bacteroidota</taxon>
        <taxon>Chitinophagia</taxon>
        <taxon>Chitinophagales</taxon>
        <taxon>Chitinophagaceae</taxon>
        <taxon>Pseudobacter</taxon>
    </lineage>
</organism>
<keyword evidence="7" id="KW-0812">Transmembrane</keyword>
<name>A0AAJ5WVA8_9BACT</name>
<dbReference type="InterPro" id="IPR005467">
    <property type="entry name" value="His_kinase_dom"/>
</dbReference>
<dbReference type="PRINTS" id="PR00344">
    <property type="entry name" value="BCTRLSENSOR"/>
</dbReference>
<dbReference type="Pfam" id="PF02518">
    <property type="entry name" value="HATPase_c"/>
    <property type="match status" value="1"/>
</dbReference>
<keyword evidence="4" id="KW-0808">Transferase</keyword>
<evidence type="ECO:0000256" key="6">
    <source>
        <dbReference type="ARBA" id="ARBA00023012"/>
    </source>
</evidence>
<sequence>MNKSRIHISVALMLLAILAVAAFQVYWLYKSYREAELTLQIRTNSLFRETVVHLQQEKLRQDSSLQIRLPEGTSPEGLARILRGYITDSVAGGHPIRRMITLPEAGAERMPDSAFHWRMATPGNDPVPGEPGVSLSVTRRMENRPGDGTPSKDQVVVLARGIPSFKDSLSSKDLTLRTDTAFRQEGITVPFAISVEKNSQPPGGPRGRPGDPAHANIAWGGFGSPYSYKIELADTTPYLLRQLVPQFVVSLLLVGLTVLSFGLLLRNFIQQRRLTQLKNDLISNITHELKTPIATVSVAIEALKSFNALHDPRRTLEYLDISSSELQRLSLLVDKVLKLSMFEKQQIQLREDLFDLREVVEEVMGSMRLQFDKYHATVTLQLEGDDFTLKGDRLHITSVVYNLLDNALKYSQGKPCINILLASKGRQLEMSVADNGIGIAPEYRKKIFDKFFRIPTGDTHNVKGYGLGLSYVSYVMQRHKGRITVASEPGQGSCFTLQFPAAA</sequence>
<dbReference type="SMART" id="SM00388">
    <property type="entry name" value="HisKA"/>
    <property type="match status" value="1"/>
</dbReference>
<dbReference type="CDD" id="cd00082">
    <property type="entry name" value="HisKA"/>
    <property type="match status" value="1"/>
</dbReference>
<dbReference type="InterPro" id="IPR003594">
    <property type="entry name" value="HATPase_dom"/>
</dbReference>
<dbReference type="Gene3D" id="1.10.287.130">
    <property type="match status" value="1"/>
</dbReference>
<dbReference type="PANTHER" id="PTHR45453:SF1">
    <property type="entry name" value="PHOSPHATE REGULON SENSOR PROTEIN PHOR"/>
    <property type="match status" value="1"/>
</dbReference>
<dbReference type="FunFam" id="3.30.565.10:FF:000006">
    <property type="entry name" value="Sensor histidine kinase WalK"/>
    <property type="match status" value="1"/>
</dbReference>